<comment type="similarity">
    <text evidence="8">Belongs to the Bfd family.</text>
</comment>
<dbReference type="PANTHER" id="PTHR37424:SF1">
    <property type="entry name" value="BACTERIOFERRITIN-ASSOCIATED FERREDOXIN"/>
    <property type="match status" value="1"/>
</dbReference>
<dbReference type="GO" id="GO:0051537">
    <property type="term" value="F:2 iron, 2 sulfur cluster binding"/>
    <property type="evidence" value="ECO:0007669"/>
    <property type="project" value="UniProtKB-KW"/>
</dbReference>
<evidence type="ECO:0000256" key="5">
    <source>
        <dbReference type="ARBA" id="ARBA00023004"/>
    </source>
</evidence>
<keyword evidence="6" id="KW-0411">Iron-sulfur</keyword>
<keyword evidence="1" id="KW-0813">Transport</keyword>
<organism evidence="10 11">
    <name type="scientific">Chitinilyticum piscinae</name>
    <dbReference type="NCBI Taxonomy" id="2866724"/>
    <lineage>
        <taxon>Bacteria</taxon>
        <taxon>Pseudomonadati</taxon>
        <taxon>Pseudomonadota</taxon>
        <taxon>Betaproteobacteria</taxon>
        <taxon>Neisseriales</taxon>
        <taxon>Chitinibacteraceae</taxon>
        <taxon>Chitinilyticum</taxon>
    </lineage>
</organism>
<protein>
    <recommendedName>
        <fullName evidence="7">Bacterioferritin-associated ferredoxin</fullName>
    </recommendedName>
</protein>
<reference evidence="10 11" key="1">
    <citation type="submission" date="2020-10" db="EMBL/GenBank/DDBJ databases">
        <title>The genome sequence of Chitinilyticum litopenaei 4Y14.</title>
        <authorList>
            <person name="Liu Y."/>
        </authorList>
    </citation>
    <scope>NUCLEOTIDE SEQUENCE [LARGE SCALE GENOMIC DNA]</scope>
    <source>
        <strain evidence="10 11">4Y14</strain>
    </source>
</reference>
<evidence type="ECO:0000256" key="1">
    <source>
        <dbReference type="ARBA" id="ARBA00022448"/>
    </source>
</evidence>
<keyword evidence="3" id="KW-0479">Metal-binding</keyword>
<accession>A0A8J7K124</accession>
<dbReference type="AlphaFoldDB" id="A0A8J7K124"/>
<evidence type="ECO:0000256" key="7">
    <source>
        <dbReference type="ARBA" id="ARBA00039386"/>
    </source>
</evidence>
<dbReference type="GO" id="GO:0046872">
    <property type="term" value="F:metal ion binding"/>
    <property type="evidence" value="ECO:0007669"/>
    <property type="project" value="UniProtKB-KW"/>
</dbReference>
<dbReference type="InterPro" id="IPR052371">
    <property type="entry name" value="BFD-associated_ferredoxin"/>
</dbReference>
<dbReference type="Proteomes" id="UP000604481">
    <property type="component" value="Unassembled WGS sequence"/>
</dbReference>
<dbReference type="CDD" id="cd19945">
    <property type="entry name" value="Fer2_BFD"/>
    <property type="match status" value="1"/>
</dbReference>
<dbReference type="InterPro" id="IPR007419">
    <property type="entry name" value="BFD-like_2Fe2S-bd_dom"/>
</dbReference>
<evidence type="ECO:0000256" key="6">
    <source>
        <dbReference type="ARBA" id="ARBA00023014"/>
    </source>
</evidence>
<keyword evidence="2" id="KW-0001">2Fe-2S</keyword>
<keyword evidence="4" id="KW-0249">Electron transport</keyword>
<gene>
    <name evidence="10" type="ORF">INR99_04445</name>
</gene>
<evidence type="ECO:0000313" key="11">
    <source>
        <dbReference type="Proteomes" id="UP000604481"/>
    </source>
</evidence>
<proteinExistence type="inferred from homology"/>
<evidence type="ECO:0000256" key="3">
    <source>
        <dbReference type="ARBA" id="ARBA00022723"/>
    </source>
</evidence>
<dbReference type="RefSeq" id="WP_194115111.1">
    <property type="nucleotide sequence ID" value="NZ_JADFUA010000002.1"/>
</dbReference>
<keyword evidence="5" id="KW-0408">Iron</keyword>
<name>A0A8J7K124_9NEIS</name>
<evidence type="ECO:0000256" key="4">
    <source>
        <dbReference type="ARBA" id="ARBA00022982"/>
    </source>
</evidence>
<keyword evidence="11" id="KW-1185">Reference proteome</keyword>
<evidence type="ECO:0000256" key="2">
    <source>
        <dbReference type="ARBA" id="ARBA00022714"/>
    </source>
</evidence>
<dbReference type="Pfam" id="PF04324">
    <property type="entry name" value="Fer2_BFD"/>
    <property type="match status" value="1"/>
</dbReference>
<evidence type="ECO:0000259" key="9">
    <source>
        <dbReference type="Pfam" id="PF04324"/>
    </source>
</evidence>
<comment type="caution">
    <text evidence="10">The sequence shown here is derived from an EMBL/GenBank/DDBJ whole genome shotgun (WGS) entry which is preliminary data.</text>
</comment>
<dbReference type="PANTHER" id="PTHR37424">
    <property type="entry name" value="BACTERIOFERRITIN-ASSOCIATED FERREDOXIN"/>
    <property type="match status" value="1"/>
</dbReference>
<sequence>MYVCLCNNVTDKQIRQAVAGGVDSFLELQFETGVASCCGKCESCAREVMSEALCAKSSSVAWFPSPARALQAA</sequence>
<evidence type="ECO:0000256" key="8">
    <source>
        <dbReference type="ARBA" id="ARBA00046332"/>
    </source>
</evidence>
<feature type="domain" description="BFD-like [2Fe-2S]-binding" evidence="9">
    <location>
        <begin position="2"/>
        <end position="50"/>
    </location>
</feature>
<evidence type="ECO:0000313" key="10">
    <source>
        <dbReference type="EMBL" id="MBE9608591.1"/>
    </source>
</evidence>
<dbReference type="EMBL" id="JADFUA010000002">
    <property type="protein sequence ID" value="MBE9608591.1"/>
    <property type="molecule type" value="Genomic_DNA"/>
</dbReference>
<dbReference type="InterPro" id="IPR041854">
    <property type="entry name" value="BFD-like_2Fe2S-bd_dom_sf"/>
</dbReference>
<dbReference type="Gene3D" id="1.10.10.1100">
    <property type="entry name" value="BFD-like [2Fe-2S]-binding domain"/>
    <property type="match status" value="1"/>
</dbReference>